<dbReference type="Gene3D" id="3.30.2400.10">
    <property type="entry name" value="Major capsid protein gp5"/>
    <property type="match status" value="1"/>
</dbReference>
<evidence type="ECO:0000313" key="3">
    <source>
        <dbReference type="EMBL" id="AVP57755.1"/>
    </source>
</evidence>
<reference evidence="4" key="1">
    <citation type="submission" date="2018-03" db="EMBL/GenBank/DDBJ databases">
        <title>Genome sequencing of Melaminivora sp. strain SC2-7.</title>
        <authorList>
            <person name="Kim S.-J."/>
            <person name="Heo J."/>
            <person name="Ahn J.-H."/>
            <person name="Kwon S.-W."/>
        </authorList>
    </citation>
    <scope>NUCLEOTIDE SEQUENCE [LARGE SCALE GENOMIC DNA]</scope>
    <source>
        <strain evidence="4">SC2-7</strain>
    </source>
</reference>
<dbReference type="EMBL" id="CP027792">
    <property type="protein sequence ID" value="AVP57755.1"/>
    <property type="molecule type" value="Genomic_DNA"/>
</dbReference>
<gene>
    <name evidence="3" type="ORF">C7H73_08850</name>
</gene>
<name>A0A2P1NL29_9BURK</name>
<sequence>MQLAAIREARAAKVHEARSLLAGDKLSPEQQAAFDKLKGEITSLEADEARAQFLEDAERRSAGPLDKARNELHGAVSLVEAIACQVEGRAAAGAVAEYSREIEQRTGKKGVFVPLSAFEARAQTTTSAAGIVPEDFRPDLFVGPLRNSLVMRRLGARVLTGLRGDVVIPRQKTSHVAQWIAEGESLTESGMTFDQLTLKPRHVGALTELSRQLIQQASPQIEQLVRDDMSAVLAEAFDLAMINGDGVKEPLGLLNTPGVQTANLATLSWDTVQAMMLKLGVKNVSPTAWLTSPGAAMKLATTLKSSTAGAGYLLENGTLAGLPVAVTNQVPGKGTSPVKGQIVLGDFTEMFVGVWDSVQILVNPYAETAYKRGGVMVRALMTADVAVRRPEAFVVASDVAL</sequence>
<evidence type="ECO:0000313" key="4">
    <source>
        <dbReference type="Proteomes" id="UP000241829"/>
    </source>
</evidence>
<feature type="domain" description="Phage capsid-like C-terminal" evidence="2">
    <location>
        <begin position="131"/>
        <end position="396"/>
    </location>
</feature>
<dbReference type="AlphaFoldDB" id="A0A2P1NL29"/>
<dbReference type="Proteomes" id="UP000241829">
    <property type="component" value="Chromosome"/>
</dbReference>
<dbReference type="Pfam" id="PF05065">
    <property type="entry name" value="Phage_capsid"/>
    <property type="match status" value="1"/>
</dbReference>
<proteinExistence type="predicted"/>
<protein>
    <submittedName>
        <fullName evidence="3">Phage major capsid protein</fullName>
    </submittedName>
</protein>
<comment type="subcellular location">
    <subcellularLocation>
        <location evidence="1">Virion</location>
    </subcellularLocation>
</comment>
<organism evidence="3 4">
    <name type="scientific">Pulveribacter suum</name>
    <dbReference type="NCBI Taxonomy" id="2116657"/>
    <lineage>
        <taxon>Bacteria</taxon>
        <taxon>Pseudomonadati</taxon>
        <taxon>Pseudomonadota</taxon>
        <taxon>Betaproteobacteria</taxon>
        <taxon>Burkholderiales</taxon>
        <taxon>Comamonadaceae</taxon>
        <taxon>Pulveribacter</taxon>
    </lineage>
</organism>
<dbReference type="RefSeq" id="WP_106846308.1">
    <property type="nucleotide sequence ID" value="NZ_CP027792.1"/>
</dbReference>
<dbReference type="KEGG" id="melm:C7H73_08850"/>
<dbReference type="InterPro" id="IPR024455">
    <property type="entry name" value="Phage_capsid"/>
</dbReference>
<evidence type="ECO:0000259" key="2">
    <source>
        <dbReference type="Pfam" id="PF05065"/>
    </source>
</evidence>
<keyword evidence="4" id="KW-1185">Reference proteome</keyword>
<dbReference type="SUPFAM" id="SSF56563">
    <property type="entry name" value="Major capsid protein gp5"/>
    <property type="match status" value="1"/>
</dbReference>
<dbReference type="NCBIfam" id="TIGR01554">
    <property type="entry name" value="major_cap_HK97"/>
    <property type="match status" value="1"/>
</dbReference>
<dbReference type="OrthoDB" id="9806592at2"/>
<dbReference type="InterPro" id="IPR054612">
    <property type="entry name" value="Phage_capsid-like_C"/>
</dbReference>
<accession>A0A2P1NL29</accession>
<dbReference type="Gene3D" id="3.30.2320.10">
    <property type="entry name" value="hypothetical protein PF0899 domain"/>
    <property type="match status" value="1"/>
</dbReference>
<evidence type="ECO:0000256" key="1">
    <source>
        <dbReference type="ARBA" id="ARBA00004328"/>
    </source>
</evidence>